<organism evidence="4 5">
    <name type="scientific">Faecalibacterium wellingii</name>
    <dbReference type="NCBI Taxonomy" id="2929491"/>
    <lineage>
        <taxon>Bacteria</taxon>
        <taxon>Bacillati</taxon>
        <taxon>Bacillota</taxon>
        <taxon>Clostridia</taxon>
        <taxon>Eubacteriales</taxon>
        <taxon>Oscillospiraceae</taxon>
        <taxon>Faecalibacterium</taxon>
    </lineage>
</organism>
<name>A0ABU3TXH9_9FIRM</name>
<accession>A0ABU3TXH9</accession>
<feature type="domain" description="Helicase ATP-binding" evidence="2">
    <location>
        <begin position="333"/>
        <end position="490"/>
    </location>
</feature>
<dbReference type="InterPro" id="IPR027417">
    <property type="entry name" value="P-loop_NTPase"/>
</dbReference>
<dbReference type="RefSeq" id="WP_249237085.1">
    <property type="nucleotide sequence ID" value="NZ_CP094473.1"/>
</dbReference>
<dbReference type="PROSITE" id="PS51194">
    <property type="entry name" value="HELICASE_CTER"/>
    <property type="match status" value="1"/>
</dbReference>
<dbReference type="PROSITE" id="PS51192">
    <property type="entry name" value="HELICASE_ATP_BIND_1"/>
    <property type="match status" value="1"/>
</dbReference>
<evidence type="ECO:0000259" key="1">
    <source>
        <dbReference type="PROSITE" id="PS50035"/>
    </source>
</evidence>
<evidence type="ECO:0000313" key="5">
    <source>
        <dbReference type="Proteomes" id="UP001263246"/>
    </source>
</evidence>
<dbReference type="CDD" id="cd09203">
    <property type="entry name" value="PLDc_N_DEXD_b1"/>
    <property type="match status" value="1"/>
</dbReference>
<dbReference type="InterPro" id="IPR052511">
    <property type="entry name" value="ATP-dep_Helicase"/>
</dbReference>
<dbReference type="InterPro" id="IPR025202">
    <property type="entry name" value="PLD-like_dom"/>
</dbReference>
<feature type="domain" description="PLD phosphodiesterase" evidence="1">
    <location>
        <begin position="217"/>
        <end position="248"/>
    </location>
</feature>
<dbReference type="InterPro" id="IPR001650">
    <property type="entry name" value="Helicase_C-like"/>
</dbReference>
<dbReference type="Pfam" id="PF04851">
    <property type="entry name" value="ResIII"/>
    <property type="match status" value="1"/>
</dbReference>
<evidence type="ECO:0000259" key="3">
    <source>
        <dbReference type="PROSITE" id="PS51194"/>
    </source>
</evidence>
<dbReference type="Gene3D" id="3.40.50.300">
    <property type="entry name" value="P-loop containing nucleotide triphosphate hydrolases"/>
    <property type="match status" value="2"/>
</dbReference>
<keyword evidence="5" id="KW-1185">Reference proteome</keyword>
<dbReference type="EMBL" id="JAWHPR010000002">
    <property type="protein sequence ID" value="MDU8688002.1"/>
    <property type="molecule type" value="Genomic_DNA"/>
</dbReference>
<dbReference type="CDD" id="cd18799">
    <property type="entry name" value="SF2_C_EcoAI-like"/>
    <property type="match status" value="1"/>
</dbReference>
<dbReference type="InterPro" id="IPR021835">
    <property type="entry name" value="DUF3427"/>
</dbReference>
<dbReference type="PROSITE" id="PS50035">
    <property type="entry name" value="PLD"/>
    <property type="match status" value="1"/>
</dbReference>
<proteinExistence type="predicted"/>
<dbReference type="InterPro" id="IPR001736">
    <property type="entry name" value="PLipase_D/transphosphatidylase"/>
</dbReference>
<dbReference type="CDD" id="cd18032">
    <property type="entry name" value="DEXHc_RE_I_III_res"/>
    <property type="match status" value="1"/>
</dbReference>
<evidence type="ECO:0000259" key="2">
    <source>
        <dbReference type="PROSITE" id="PS51192"/>
    </source>
</evidence>
<dbReference type="SMART" id="SM00490">
    <property type="entry name" value="HELICc"/>
    <property type="match status" value="1"/>
</dbReference>
<dbReference type="Proteomes" id="UP001263246">
    <property type="component" value="Unassembled WGS sequence"/>
</dbReference>
<dbReference type="PANTHER" id="PTHR47962">
    <property type="entry name" value="ATP-DEPENDENT HELICASE LHR-RELATED-RELATED"/>
    <property type="match status" value="1"/>
</dbReference>
<dbReference type="Pfam" id="PF00271">
    <property type="entry name" value="Helicase_C"/>
    <property type="match status" value="1"/>
</dbReference>
<comment type="caution">
    <text evidence="4">The sequence shown here is derived from an EMBL/GenBank/DDBJ whole genome shotgun (WGS) entry which is preliminary data.</text>
</comment>
<dbReference type="InterPro" id="IPR014001">
    <property type="entry name" value="Helicase_ATP-bd"/>
</dbReference>
<dbReference type="SUPFAM" id="SSF56024">
    <property type="entry name" value="Phospholipase D/nuclease"/>
    <property type="match status" value="1"/>
</dbReference>
<dbReference type="Gene3D" id="3.30.870.10">
    <property type="entry name" value="Endonuclease Chain A"/>
    <property type="match status" value="1"/>
</dbReference>
<dbReference type="PANTHER" id="PTHR47962:SF7">
    <property type="entry name" value="MITOCHONDRIAL ATP-DEPENDENT HELICASE IRC3-RELATED"/>
    <property type="match status" value="1"/>
</dbReference>
<reference evidence="4 5" key="1">
    <citation type="submission" date="2023-10" db="EMBL/GenBank/DDBJ databases">
        <title>Host Genetic Regulation of Human Gut Microbial Structural Variation.</title>
        <authorList>
            <person name="Harmsen H.J.M."/>
        </authorList>
    </citation>
    <scope>NUCLEOTIDE SEQUENCE [LARGE SCALE GENOMIC DNA]</scope>
    <source>
        <strain evidence="4 5">HTF-F</strain>
    </source>
</reference>
<evidence type="ECO:0000313" key="4">
    <source>
        <dbReference type="EMBL" id="MDU8688002.1"/>
    </source>
</evidence>
<protein>
    <submittedName>
        <fullName evidence="4">DUF3427 domain-containing protein</fullName>
    </submittedName>
</protein>
<dbReference type="Pfam" id="PF11907">
    <property type="entry name" value="DUF3427"/>
    <property type="match status" value="1"/>
</dbReference>
<dbReference type="SUPFAM" id="SSF52540">
    <property type="entry name" value="P-loop containing nucleoside triphosphate hydrolases"/>
    <property type="match status" value="1"/>
</dbReference>
<dbReference type="InterPro" id="IPR006935">
    <property type="entry name" value="Helicase/UvrB_N"/>
</dbReference>
<dbReference type="Pfam" id="PF13091">
    <property type="entry name" value="PLDc_2"/>
    <property type="match status" value="1"/>
</dbReference>
<gene>
    <name evidence="4" type="ORF">RX402_04455</name>
</gene>
<sequence length="1057" mass="119926">MLQPGLYEQVINNALSSELSEIPEARKSTAPIDTAEASKVLAQYLTDVVQKGLENVQDNGGGLEAQIQLANQIVNTIQNTTQEADFASLGIDQQAEQLLALLRDNDPRLVTGKSAKELERPETSLAQSSLFTGAIHEPQMYTELKKEIVSADHIDMLVSFIKWSGLRLLMDELRQFTQNGGELRIITTSYMGATDVKAIEELRQLPNTKIKVSYDTKRTRLHAKTYVFYRDTGFTTAYVGSSNLSNAAISSGLEWNVKVTRKDLPETIDKIAATFESYWNSNEFEYYDEGQKERLTRALKDERYSETDNSGIYTLDILPYSYQQEILDKLEAERTVRGYNRNLVVAATGTGKTVISALDYKRFCKQHPGHPCRLLFVAHREEILKQSLYTFRAVLKDANFGELFVGSHKADSIDHLFISIQTFNSQDFTTKTDADFYDYIVVDEFHHAAAPTYQKLLEYYQPKILLGLTATPERMDGKNILDYFSGRIAAEIRLPEAIDRKLLCPFQYFGVTDTADLSSLKWRMGGYDKNELSNLYTLSGLVAERRADLVVNSILKYVTDINEVKGLGFCVSIEHAQFMADYFNARGIPSMALTGDSPDEERNAAKQRLVSGELRFIFVVDIYNEGVDIPEVNTVLFLRPTESLTVFLQQLGRGLRLAENKECLTVLDFIGQANKKYNFEEKFAALLSNTTRSVSREIKEGFLSAPKGCYIQLEKIAAKYVLDNISASYDRTSGLVARAASFTEDTGLPLTLGNFLDYYHLDPRAIYSKKVKNKNICFTRLCVLAGTASDFSEPLEEIMTKALARFAVVDSRRWIQFLLNLLPKLDDTDFAALSPVEQRMLQMFYVTVWGKAAEHWDDEEVLDNLYVLSDSPVLLSELQTLLHYQYNRIDFIDEPVDVGFDCPLDLHCTYTRDQLLVALDFLKPATVREGVKWLPDKNLDVFFVTLNKADKDYSPTTMYKDYSINESLFHWQSQSTTAEKSATGQRYIHHREKESRVLLFVREFKADSRFGGAAAYTYLGTVNYVTHEGSRPMNITWKLDRPIPAKFLKKTNKLVVG</sequence>
<feature type="domain" description="Helicase C-terminal" evidence="3">
    <location>
        <begin position="553"/>
        <end position="717"/>
    </location>
</feature>
<dbReference type="SMART" id="SM00487">
    <property type="entry name" value="DEXDc"/>
    <property type="match status" value="1"/>
</dbReference>